<gene>
    <name evidence="2" type="ORF">FHY56_01105</name>
</gene>
<comment type="similarity">
    <text evidence="1">Belongs to the peptidase S58 family.</text>
</comment>
<name>A0A502BQZ0_9HYPH</name>
<sequence length="348" mass="37205">MSRTARSFGIVCGHMPTGEQNDITDVPGVLVGHHTLRDGNINTGVTAILPHSGNLYRQKVLGACDVINGFGKSIGLMQIEELGNIETPILLTNTFGVGTCANALIREAVKANPDIGRTTATVNPVVLECNDGPFNDIQAMAITEEHAQLALQNAGKGFEQGNVGAGTGMTCFGFKGGIGSASRRITLDGTDYHLGILTLTNFGRTNDLVLPDGRRPSPRMPAQPERGSVIIILATDVPLEHRQLKRISKRCGAGLARLGAFWGNGSGDIALGFSTAIDFNHDETSDLIPMRILNENRIDMLFRAAAEATQEAVLNSMCAAETFVGRDGNRRISLADWLVQSESCRNSH</sequence>
<dbReference type="InterPro" id="IPR005321">
    <property type="entry name" value="Peptidase_S58_DmpA"/>
</dbReference>
<dbReference type="AlphaFoldDB" id="A0A502BQZ0"/>
<dbReference type="OrthoDB" id="9770388at2"/>
<dbReference type="CDD" id="cd02253">
    <property type="entry name" value="DmpA"/>
    <property type="match status" value="1"/>
</dbReference>
<dbReference type="Proteomes" id="UP000315388">
    <property type="component" value="Unassembled WGS sequence"/>
</dbReference>
<dbReference type="EMBL" id="VEWJ01000001">
    <property type="protein sequence ID" value="TPF76992.1"/>
    <property type="molecule type" value="Genomic_DNA"/>
</dbReference>
<dbReference type="Gene3D" id="3.60.70.12">
    <property type="entry name" value="L-amino peptidase D-ALA esterase/amidase"/>
    <property type="match status" value="1"/>
</dbReference>
<keyword evidence="3" id="KW-1185">Reference proteome</keyword>
<dbReference type="PANTHER" id="PTHR36512">
    <property type="entry name" value="D-AMINOPEPTIDASE"/>
    <property type="match status" value="1"/>
</dbReference>
<evidence type="ECO:0000256" key="1">
    <source>
        <dbReference type="ARBA" id="ARBA00007068"/>
    </source>
</evidence>
<organism evidence="2 3">
    <name type="scientific">Brucella gallinifaecis</name>
    <dbReference type="NCBI Taxonomy" id="215590"/>
    <lineage>
        <taxon>Bacteria</taxon>
        <taxon>Pseudomonadati</taxon>
        <taxon>Pseudomonadota</taxon>
        <taxon>Alphaproteobacteria</taxon>
        <taxon>Hyphomicrobiales</taxon>
        <taxon>Brucellaceae</taxon>
        <taxon>Brucella/Ochrobactrum group</taxon>
        <taxon>Brucella</taxon>
    </lineage>
</organism>
<dbReference type="InterPro" id="IPR016117">
    <property type="entry name" value="ArgJ-like_dom_sf"/>
</dbReference>
<protein>
    <submittedName>
        <fullName evidence="2">P1 family peptidase</fullName>
    </submittedName>
</protein>
<evidence type="ECO:0000313" key="3">
    <source>
        <dbReference type="Proteomes" id="UP000315388"/>
    </source>
</evidence>
<proteinExistence type="inferred from homology"/>
<reference evidence="2 3" key="1">
    <citation type="journal article" date="2003" name="Int. J. Syst. Evol. Microbiol.">
        <title>Towards a standardized format for the description of a novel species (of an established genus): Ochrobactrum gallinifaecis sp. nov.</title>
        <authorList>
            <person name="Kampfer P."/>
            <person name="Buczolits S."/>
            <person name="Albrecht A."/>
            <person name="Busse H.J."/>
            <person name="Stackebrandt E."/>
        </authorList>
    </citation>
    <scope>NUCLEOTIDE SEQUENCE [LARGE SCALE GENOMIC DNA]</scope>
    <source>
        <strain evidence="2 3">ISO 196</strain>
    </source>
</reference>
<evidence type="ECO:0000313" key="2">
    <source>
        <dbReference type="EMBL" id="TPF76992.1"/>
    </source>
</evidence>
<comment type="caution">
    <text evidence="2">The sequence shown here is derived from an EMBL/GenBank/DDBJ whole genome shotgun (WGS) entry which is preliminary data.</text>
</comment>
<dbReference type="PANTHER" id="PTHR36512:SF3">
    <property type="entry name" value="BLR5678 PROTEIN"/>
    <property type="match status" value="1"/>
</dbReference>
<dbReference type="GO" id="GO:0004177">
    <property type="term" value="F:aminopeptidase activity"/>
    <property type="evidence" value="ECO:0007669"/>
    <property type="project" value="TreeGrafter"/>
</dbReference>
<accession>A0A502BQZ0</accession>
<dbReference type="Pfam" id="PF03576">
    <property type="entry name" value="Peptidase_S58"/>
    <property type="match status" value="1"/>
</dbReference>
<dbReference type="RefSeq" id="WP_140903332.1">
    <property type="nucleotide sequence ID" value="NZ_JBHTMD010000017.1"/>
</dbReference>
<dbReference type="SUPFAM" id="SSF56266">
    <property type="entry name" value="DmpA/ArgJ-like"/>
    <property type="match status" value="1"/>
</dbReference>